<keyword evidence="6" id="KW-1185">Reference proteome</keyword>
<dbReference type="SMART" id="SM00382">
    <property type="entry name" value="AAA"/>
    <property type="match status" value="1"/>
</dbReference>
<evidence type="ECO:0000313" key="5">
    <source>
        <dbReference type="EMBL" id="QTA38334.1"/>
    </source>
</evidence>
<accession>A0ABX7S6X1</accession>
<protein>
    <submittedName>
        <fullName evidence="5">ABC transporter ATP-binding protein</fullName>
    </submittedName>
</protein>
<evidence type="ECO:0000256" key="3">
    <source>
        <dbReference type="ARBA" id="ARBA00022840"/>
    </source>
</evidence>
<dbReference type="RefSeq" id="WP_207567053.1">
    <property type="nucleotide sequence ID" value="NZ_CP071446.1"/>
</dbReference>
<evidence type="ECO:0000259" key="4">
    <source>
        <dbReference type="PROSITE" id="PS50893"/>
    </source>
</evidence>
<keyword evidence="3 5" id="KW-0067">ATP-binding</keyword>
<evidence type="ECO:0000313" key="6">
    <source>
        <dbReference type="Proteomes" id="UP000671862"/>
    </source>
</evidence>
<sequence length="250" mass="27810">MKVLEIKNIVKRFGGLVALNAVSFSIKKGEIHALIGPNGAGKTTLFNIINGFLKPDNGEIIYKGRNIVGFRPNRIAKLGIGRTFQIVRVFGHLTALENVLAGFGINVYDNFRAFFEKPVNENYIKKARELLDMCDLSEYYKVKASLLPLGLQRKLEIARALALNPEILLLDEPASGLNDLETEELSNMIKMLNKKGITILFVEHNTHFTVKTAHWITVLDYGVKIAEGIPEEVVKDERVIEAYLGSGSIG</sequence>
<gene>
    <name evidence="5" type="ORF">JYK00_02005</name>
</gene>
<dbReference type="InterPro" id="IPR032823">
    <property type="entry name" value="BCA_ABC_TP_C"/>
</dbReference>
<proteinExistence type="predicted"/>
<evidence type="ECO:0000256" key="1">
    <source>
        <dbReference type="ARBA" id="ARBA00022448"/>
    </source>
</evidence>
<dbReference type="InterPro" id="IPR003593">
    <property type="entry name" value="AAA+_ATPase"/>
</dbReference>
<organism evidence="5 6">
    <name type="scientific">Thermosipho ferrireducens</name>
    <dbReference type="NCBI Taxonomy" id="2571116"/>
    <lineage>
        <taxon>Bacteria</taxon>
        <taxon>Thermotogati</taxon>
        <taxon>Thermotogota</taxon>
        <taxon>Thermotogae</taxon>
        <taxon>Thermotogales</taxon>
        <taxon>Fervidobacteriaceae</taxon>
        <taxon>Thermosipho</taxon>
    </lineage>
</organism>
<keyword evidence="1" id="KW-0813">Transport</keyword>
<dbReference type="PANTHER" id="PTHR45772">
    <property type="entry name" value="CONSERVED COMPONENT OF ABC TRANSPORTER FOR NATURAL AMINO ACIDS-RELATED"/>
    <property type="match status" value="1"/>
</dbReference>
<dbReference type="GO" id="GO:0005524">
    <property type="term" value="F:ATP binding"/>
    <property type="evidence" value="ECO:0007669"/>
    <property type="project" value="UniProtKB-KW"/>
</dbReference>
<reference evidence="5 6" key="1">
    <citation type="submission" date="2021-03" db="EMBL/GenBank/DDBJ databases">
        <title>Thermosipho ferrireducens sp.nov., an anaerobic thermophilic iron-reducing bacterium isolated from a deep-sea hydrothermal sulfide deposits.</title>
        <authorList>
            <person name="Zeng X."/>
            <person name="Chen Y."/>
            <person name="Shao Z."/>
        </authorList>
    </citation>
    <scope>NUCLEOTIDE SEQUENCE [LARGE SCALE GENOMIC DNA]</scope>
    <source>
        <strain evidence="5 6">JL129W03</strain>
    </source>
</reference>
<dbReference type="InterPro" id="IPR003439">
    <property type="entry name" value="ABC_transporter-like_ATP-bd"/>
</dbReference>
<dbReference type="Pfam" id="PF12399">
    <property type="entry name" value="BCA_ABC_TP_C"/>
    <property type="match status" value="1"/>
</dbReference>
<dbReference type="InterPro" id="IPR027417">
    <property type="entry name" value="P-loop_NTPase"/>
</dbReference>
<dbReference type="InterPro" id="IPR051120">
    <property type="entry name" value="ABC_AA/LPS_Transport"/>
</dbReference>
<dbReference type="PROSITE" id="PS50893">
    <property type="entry name" value="ABC_TRANSPORTER_2"/>
    <property type="match status" value="1"/>
</dbReference>
<keyword evidence="2" id="KW-0547">Nucleotide-binding</keyword>
<dbReference type="EMBL" id="CP071446">
    <property type="protein sequence ID" value="QTA38334.1"/>
    <property type="molecule type" value="Genomic_DNA"/>
</dbReference>
<dbReference type="CDD" id="cd03219">
    <property type="entry name" value="ABC_Mj1267_LivG_branched"/>
    <property type="match status" value="1"/>
</dbReference>
<dbReference type="Proteomes" id="UP000671862">
    <property type="component" value="Chromosome"/>
</dbReference>
<dbReference type="SUPFAM" id="SSF52540">
    <property type="entry name" value="P-loop containing nucleoside triphosphate hydrolases"/>
    <property type="match status" value="1"/>
</dbReference>
<dbReference type="Gene3D" id="3.40.50.300">
    <property type="entry name" value="P-loop containing nucleotide triphosphate hydrolases"/>
    <property type="match status" value="1"/>
</dbReference>
<evidence type="ECO:0000256" key="2">
    <source>
        <dbReference type="ARBA" id="ARBA00022741"/>
    </source>
</evidence>
<name>A0ABX7S6X1_9BACT</name>
<dbReference type="Pfam" id="PF00005">
    <property type="entry name" value="ABC_tran"/>
    <property type="match status" value="1"/>
</dbReference>
<feature type="domain" description="ABC transporter" evidence="4">
    <location>
        <begin position="4"/>
        <end position="246"/>
    </location>
</feature>